<protein>
    <submittedName>
        <fullName evidence="6">Coatomer subunit beta'-like</fullName>
    </submittedName>
</protein>
<evidence type="ECO:0000313" key="6">
    <source>
        <dbReference type="RefSeq" id="XP_006752311.1"/>
    </source>
</evidence>
<dbReference type="PANTHER" id="PTHR19876">
    <property type="entry name" value="COATOMER"/>
    <property type="match status" value="1"/>
</dbReference>
<keyword evidence="2 4" id="KW-0853">WD repeat</keyword>
<dbReference type="InterPro" id="IPR036322">
    <property type="entry name" value="WD40_repeat_dom_sf"/>
</dbReference>
<dbReference type="Proteomes" id="UP000245341">
    <property type="component" value="Unplaced"/>
</dbReference>
<keyword evidence="5" id="KW-1185">Reference proteome</keyword>
<dbReference type="GO" id="GO:0006890">
    <property type="term" value="P:retrograde vesicle-mediated transport, Golgi to endoplasmic reticulum"/>
    <property type="evidence" value="ECO:0007669"/>
    <property type="project" value="TreeGrafter"/>
</dbReference>
<dbReference type="PROSITE" id="PS50294">
    <property type="entry name" value="WD_REPEATS_REGION"/>
    <property type="match status" value="2"/>
</dbReference>
<reference evidence="6" key="1">
    <citation type="submission" date="2025-08" db="UniProtKB">
        <authorList>
            <consortium name="RefSeq"/>
        </authorList>
    </citation>
    <scope>IDENTIFICATION</scope>
    <source>
        <tissue evidence="6">Liver</tissue>
    </source>
</reference>
<dbReference type="GO" id="GO:0006886">
    <property type="term" value="P:intracellular protein transport"/>
    <property type="evidence" value="ECO:0007669"/>
    <property type="project" value="TreeGrafter"/>
</dbReference>
<dbReference type="STRING" id="9713.A0A2U3Z8G9"/>
<accession>A0A2U3Z8G9</accession>
<gene>
    <name evidence="6" type="primary">LOC102736662</name>
</gene>
<name>A0A2U3Z8G9_LEPWE</name>
<evidence type="ECO:0000256" key="2">
    <source>
        <dbReference type="ARBA" id="ARBA00022574"/>
    </source>
</evidence>
<comment type="subcellular location">
    <subcellularLocation>
        <location evidence="1">Cytoplasmic vesicle</location>
        <location evidence="1">COPI-coated vesicle membrane</location>
        <topology evidence="1">Peripheral membrane protein</topology>
        <orientation evidence="1">Cytoplasmic side</orientation>
    </subcellularLocation>
</comment>
<dbReference type="GO" id="GO:0006888">
    <property type="term" value="P:endoplasmic reticulum to Golgi vesicle-mediated transport"/>
    <property type="evidence" value="ECO:0007669"/>
    <property type="project" value="TreeGrafter"/>
</dbReference>
<evidence type="ECO:0000256" key="1">
    <source>
        <dbReference type="ARBA" id="ARBA00004347"/>
    </source>
</evidence>
<dbReference type="InterPro" id="IPR001680">
    <property type="entry name" value="WD40_rpt"/>
</dbReference>
<dbReference type="InterPro" id="IPR015943">
    <property type="entry name" value="WD40/YVTN_repeat-like_dom_sf"/>
</dbReference>
<dbReference type="Pfam" id="PF00400">
    <property type="entry name" value="WD40"/>
    <property type="match status" value="2"/>
</dbReference>
<dbReference type="GO" id="GO:0030126">
    <property type="term" value="C:COPI vesicle coat"/>
    <property type="evidence" value="ECO:0007669"/>
    <property type="project" value="TreeGrafter"/>
</dbReference>
<evidence type="ECO:0000256" key="4">
    <source>
        <dbReference type="PROSITE-ProRule" id="PRU00221"/>
    </source>
</evidence>
<feature type="repeat" description="WD" evidence="4">
    <location>
        <begin position="22"/>
        <end position="65"/>
    </location>
</feature>
<dbReference type="GO" id="GO:0006891">
    <property type="term" value="P:intra-Golgi vesicle-mediated transport"/>
    <property type="evidence" value="ECO:0007669"/>
    <property type="project" value="TreeGrafter"/>
</dbReference>
<evidence type="ECO:0000313" key="5">
    <source>
        <dbReference type="Proteomes" id="UP000245341"/>
    </source>
</evidence>
<organism evidence="5 6">
    <name type="scientific">Leptonychotes weddellii</name>
    <name type="common">Weddell seal</name>
    <name type="synonym">Otaria weddellii</name>
    <dbReference type="NCBI Taxonomy" id="9713"/>
    <lineage>
        <taxon>Eukaryota</taxon>
        <taxon>Metazoa</taxon>
        <taxon>Chordata</taxon>
        <taxon>Craniata</taxon>
        <taxon>Vertebrata</taxon>
        <taxon>Euteleostomi</taxon>
        <taxon>Mammalia</taxon>
        <taxon>Eutheria</taxon>
        <taxon>Laurasiatheria</taxon>
        <taxon>Carnivora</taxon>
        <taxon>Caniformia</taxon>
        <taxon>Pinnipedia</taxon>
        <taxon>Phocidae</taxon>
        <taxon>Monachinae</taxon>
        <taxon>Lobodontini</taxon>
        <taxon>Leptonychotes</taxon>
    </lineage>
</organism>
<sequence length="206" mass="22772">MGRCCCSLKVWQLGSSSPNFTLEGHEKGVNCIDYYSGGDKPYLISGADDRLVKIWDYQNKTCVQTLEGHAQNVSCASFHPELPIIITGSEDGTVRIWHSSTYRLESTLNYGMERVWCVASLRGSNNVALGYDEGSIIVKLGREEPAMSMDANGKIIWAKHSEVQQANLKAMGDAEIKDGERLPLAVKDMGSCEIYPQTIQHNPNGR</sequence>
<dbReference type="KEGG" id="lww:102736662"/>
<dbReference type="InterPro" id="IPR050844">
    <property type="entry name" value="Coatomer_complex_subunit"/>
</dbReference>
<evidence type="ECO:0000256" key="3">
    <source>
        <dbReference type="ARBA" id="ARBA00022737"/>
    </source>
</evidence>
<dbReference type="SMART" id="SM00320">
    <property type="entry name" value="WD40"/>
    <property type="match status" value="2"/>
</dbReference>
<dbReference type="SUPFAM" id="SSF50978">
    <property type="entry name" value="WD40 repeat-like"/>
    <property type="match status" value="1"/>
</dbReference>
<feature type="repeat" description="WD" evidence="4">
    <location>
        <begin position="66"/>
        <end position="107"/>
    </location>
</feature>
<dbReference type="PANTHER" id="PTHR19876:SF2">
    <property type="entry name" value="COATOMER SUBUNIT BETA"/>
    <property type="match status" value="1"/>
</dbReference>
<dbReference type="Gene3D" id="2.130.10.10">
    <property type="entry name" value="YVTN repeat-like/Quinoprotein amine dehydrogenase"/>
    <property type="match status" value="1"/>
</dbReference>
<keyword evidence="3" id="KW-0677">Repeat</keyword>
<dbReference type="GeneID" id="102736662"/>
<dbReference type="OrthoDB" id="2150324at2759"/>
<proteinExistence type="predicted"/>
<dbReference type="RefSeq" id="XP_006752311.1">
    <property type="nucleotide sequence ID" value="XM_006752248.2"/>
</dbReference>
<dbReference type="PROSITE" id="PS50082">
    <property type="entry name" value="WD_REPEATS_2"/>
    <property type="match status" value="2"/>
</dbReference>
<dbReference type="AlphaFoldDB" id="A0A2U3Z8G9"/>